<dbReference type="SUPFAM" id="SSF52047">
    <property type="entry name" value="RNI-like"/>
    <property type="match status" value="1"/>
</dbReference>
<gene>
    <name evidence="1" type="ORF">EVG20_g8501</name>
</gene>
<dbReference type="Proteomes" id="UP000298327">
    <property type="component" value="Unassembled WGS sequence"/>
</dbReference>
<dbReference type="InterPro" id="IPR032675">
    <property type="entry name" value="LRR_dom_sf"/>
</dbReference>
<dbReference type="EMBL" id="SEOQ01000742">
    <property type="protein sequence ID" value="TFY57549.1"/>
    <property type="molecule type" value="Genomic_DNA"/>
</dbReference>
<sequence>MVTSSPLAHIPRVSQPPVYRLPPEILSMIFLDFQYTEGALLVPYLDDAPHRTPWQESMGAPAWTDVLFVCRFWCDVALGCSSLWARVVDPSVKWAEVCLRRSAGIPLTLRLNAEEEDEDAECVSAGAVFSEGIHRVRKLSVKVQGVDAYMDLIDSLMCEPAPLLEYLCIDKSVVDVLPAYGELDDDPQIKLSPLFEGHTPRLRKLRIQAGYFFFPLDAPMFRSVTFLRISMGGGYGTEKLLFALENWKQLQTLSLSYALPGENDPDTGDLLPAPTHRVELPNLRHLRVVDSGSCTQRFLRHLAVPSSALLDVCSSVSLRTGDPFQEEPHVAPFIEDLLSSIPSNIMDPMTSLHLHPQNTSFIIDARPELWDEKTDASMLAQRWDPDEDDDCDDTADCPFKTKLNIDICLSHAYILNYDLDSNEKELCRSMTCPGYFKALFAGQHFSGLRDLTLDGCFTYSVHTWAEVFKTLNGLEQLSMTAAEQHTADELVKTLGVQVSRDGVDGCLILPTLANLTLSQPARLSTSAQENLLMVLRSRHLYSGSRLAKLRVSGMEDFEEAILTELRYHTAFFY</sequence>
<dbReference type="Gene3D" id="3.80.10.10">
    <property type="entry name" value="Ribonuclease Inhibitor"/>
    <property type="match status" value="1"/>
</dbReference>
<accession>A0A4Y9Y9P6</accession>
<comment type="caution">
    <text evidence="1">The sequence shown here is derived from an EMBL/GenBank/DDBJ whole genome shotgun (WGS) entry which is preliminary data.</text>
</comment>
<reference evidence="1 2" key="1">
    <citation type="submission" date="2019-02" db="EMBL/GenBank/DDBJ databases">
        <title>Genome sequencing of the rare red list fungi Dentipellis fragilis.</title>
        <authorList>
            <person name="Buettner E."/>
            <person name="Kellner H."/>
        </authorList>
    </citation>
    <scope>NUCLEOTIDE SEQUENCE [LARGE SCALE GENOMIC DNA]</scope>
    <source>
        <strain evidence="1 2">DSM 105465</strain>
    </source>
</reference>
<organism evidence="1 2">
    <name type="scientific">Dentipellis fragilis</name>
    <dbReference type="NCBI Taxonomy" id="205917"/>
    <lineage>
        <taxon>Eukaryota</taxon>
        <taxon>Fungi</taxon>
        <taxon>Dikarya</taxon>
        <taxon>Basidiomycota</taxon>
        <taxon>Agaricomycotina</taxon>
        <taxon>Agaricomycetes</taxon>
        <taxon>Russulales</taxon>
        <taxon>Hericiaceae</taxon>
        <taxon>Dentipellis</taxon>
    </lineage>
</organism>
<evidence type="ECO:0000313" key="1">
    <source>
        <dbReference type="EMBL" id="TFY57549.1"/>
    </source>
</evidence>
<name>A0A4Y9Y9P6_9AGAM</name>
<evidence type="ECO:0000313" key="2">
    <source>
        <dbReference type="Proteomes" id="UP000298327"/>
    </source>
</evidence>
<dbReference type="OrthoDB" id="2747316at2759"/>
<protein>
    <submittedName>
        <fullName evidence="1">Uncharacterized protein</fullName>
    </submittedName>
</protein>
<proteinExistence type="predicted"/>
<keyword evidence="2" id="KW-1185">Reference proteome</keyword>
<dbReference type="AlphaFoldDB" id="A0A4Y9Y9P6"/>